<protein>
    <recommendedName>
        <fullName evidence="12">Glutamyl-tRNA synthetase</fullName>
    </recommendedName>
</protein>
<evidence type="ECO:0000256" key="6">
    <source>
        <dbReference type="ARBA" id="ARBA00023146"/>
    </source>
</evidence>
<dbReference type="EMBL" id="RRYP01006428">
    <property type="protein sequence ID" value="TNV81207.1"/>
    <property type="molecule type" value="Genomic_DNA"/>
</dbReference>
<dbReference type="GO" id="GO:0004818">
    <property type="term" value="F:glutamate-tRNA ligase activity"/>
    <property type="evidence" value="ECO:0007669"/>
    <property type="project" value="TreeGrafter"/>
</dbReference>
<evidence type="ECO:0000256" key="1">
    <source>
        <dbReference type="ARBA" id="ARBA00007894"/>
    </source>
</evidence>
<gene>
    <name evidence="10" type="ORF">FGO68_gene13366</name>
</gene>
<name>A0A8J8NT87_HALGN</name>
<dbReference type="PANTHER" id="PTHR43311:SF2">
    <property type="entry name" value="GLUTAMATE--TRNA LIGASE, MITOCHONDRIAL-RELATED"/>
    <property type="match status" value="1"/>
</dbReference>
<dbReference type="InterPro" id="IPR049940">
    <property type="entry name" value="GluQ/Sye"/>
</dbReference>
<dbReference type="AlphaFoldDB" id="A0A8J8NT87"/>
<dbReference type="InterPro" id="IPR014729">
    <property type="entry name" value="Rossmann-like_a/b/a_fold"/>
</dbReference>
<dbReference type="Gene3D" id="1.10.10.350">
    <property type="match status" value="1"/>
</dbReference>
<keyword evidence="5 7" id="KW-0648">Protein biosynthesis</keyword>
<dbReference type="InterPro" id="IPR020751">
    <property type="entry name" value="aa-tRNA-synth_I_codon-bd_sub2"/>
</dbReference>
<evidence type="ECO:0000313" key="11">
    <source>
        <dbReference type="Proteomes" id="UP000785679"/>
    </source>
</evidence>
<dbReference type="PANTHER" id="PTHR43311">
    <property type="entry name" value="GLUTAMATE--TRNA LIGASE"/>
    <property type="match status" value="1"/>
</dbReference>
<evidence type="ECO:0000256" key="4">
    <source>
        <dbReference type="ARBA" id="ARBA00022840"/>
    </source>
</evidence>
<evidence type="ECO:0000259" key="8">
    <source>
        <dbReference type="Pfam" id="PF00749"/>
    </source>
</evidence>
<keyword evidence="2 7" id="KW-0436">Ligase</keyword>
<dbReference type="GO" id="GO:0000049">
    <property type="term" value="F:tRNA binding"/>
    <property type="evidence" value="ECO:0007669"/>
    <property type="project" value="InterPro"/>
</dbReference>
<keyword evidence="3 7" id="KW-0547">Nucleotide-binding</keyword>
<organism evidence="10 11">
    <name type="scientific">Halteria grandinella</name>
    <dbReference type="NCBI Taxonomy" id="5974"/>
    <lineage>
        <taxon>Eukaryota</taxon>
        <taxon>Sar</taxon>
        <taxon>Alveolata</taxon>
        <taxon>Ciliophora</taxon>
        <taxon>Intramacronucleata</taxon>
        <taxon>Spirotrichea</taxon>
        <taxon>Stichotrichia</taxon>
        <taxon>Sporadotrichida</taxon>
        <taxon>Halteriidae</taxon>
        <taxon>Halteria</taxon>
    </lineage>
</organism>
<reference evidence="10" key="1">
    <citation type="submission" date="2019-06" db="EMBL/GenBank/DDBJ databases">
        <authorList>
            <person name="Zheng W."/>
        </authorList>
    </citation>
    <scope>NUCLEOTIDE SEQUENCE</scope>
    <source>
        <strain evidence="10">QDHG01</strain>
    </source>
</reference>
<feature type="domain" description="Glutamyl/glutaminyl-tRNA synthetase class Ib catalytic" evidence="8">
    <location>
        <begin position="48"/>
        <end position="314"/>
    </location>
</feature>
<proteinExistence type="inferred from homology"/>
<dbReference type="Proteomes" id="UP000785679">
    <property type="component" value="Unassembled WGS sequence"/>
</dbReference>
<evidence type="ECO:0000259" key="9">
    <source>
        <dbReference type="Pfam" id="PF19269"/>
    </source>
</evidence>
<dbReference type="InterPro" id="IPR045462">
    <property type="entry name" value="aa-tRNA-synth_I_cd-bd"/>
</dbReference>
<keyword evidence="4 7" id="KW-0067">ATP-binding</keyword>
<dbReference type="Pfam" id="PF00749">
    <property type="entry name" value="tRNA-synt_1c"/>
    <property type="match status" value="1"/>
</dbReference>
<evidence type="ECO:0000313" key="10">
    <source>
        <dbReference type="EMBL" id="TNV81207.1"/>
    </source>
</evidence>
<evidence type="ECO:0000256" key="5">
    <source>
        <dbReference type="ARBA" id="ARBA00022917"/>
    </source>
</evidence>
<comment type="caution">
    <text evidence="10">The sequence shown here is derived from an EMBL/GenBank/DDBJ whole genome shotgun (WGS) entry which is preliminary data.</text>
</comment>
<dbReference type="InterPro" id="IPR020058">
    <property type="entry name" value="Glu/Gln-tRNA-synth_Ib_cat-dom"/>
</dbReference>
<dbReference type="OrthoDB" id="428822at2759"/>
<comment type="similarity">
    <text evidence="1">Belongs to the class-I aminoacyl-tRNA synthetase family. Glutamate--tRNA ligase type 1 subfamily.</text>
</comment>
<evidence type="ECO:0000256" key="3">
    <source>
        <dbReference type="ARBA" id="ARBA00022741"/>
    </source>
</evidence>
<keyword evidence="11" id="KW-1185">Reference proteome</keyword>
<dbReference type="SUPFAM" id="SSF48163">
    <property type="entry name" value="An anticodon-binding domain of class I aminoacyl-tRNA synthetases"/>
    <property type="match status" value="1"/>
</dbReference>
<sequence>MKQEIKQYNRDIEKHFDVKYSASNEVRRDVRVRYSLALSQQDLSLSDLRALSYNYFYSRTQMLGQPGKFILTVDDRDTSKGNHLQPMLDKLRWLGIEWDEGPDSLFQHQNPTKEGPFNYRVSQRKELYNKMAHSLLENKDAYQCFCTHDRLKEMGQYDRKCYSMGQSEVNQRMADGEPYQVRLYTPRKGKTDWMDIVQGSVSMPNSDLDDTILINYDGTPTQAMIDLVDDFYLKISHVIRNQTHMKSTVQQLLMCKMLELDPPSFAHLPNLVQPNTQVSLKKEPTLSQLIDKGFFPEALLNGIALLGWNPPHREDPAVVSAPLNVFMKSEMLLVKDIVTLFNLDKVQKQGVTYMYENMVLLNQLHLRQRFTYYDTLEQKRCVQQFRKMFQESVSGSANQQKVRLMNEAKMRKVMELLKDKIRFPSDLNSHLYFIQDPDPLINDHEKLAIHKVLRRLKLREGDTPQSVLAEVKQRLSKIADDQFNAQQINKVCSMVLYERARAKREVRNEDMFNLIRAAVSATEGMVSSPPIGEVCEIVGKQGVIKRIEDFIKYTEGLGKEGAKAKA</sequence>
<dbReference type="GO" id="GO:0005524">
    <property type="term" value="F:ATP binding"/>
    <property type="evidence" value="ECO:0007669"/>
    <property type="project" value="UniProtKB-KW"/>
</dbReference>
<dbReference type="GO" id="GO:0006424">
    <property type="term" value="P:glutamyl-tRNA aminoacylation"/>
    <property type="evidence" value="ECO:0007669"/>
    <property type="project" value="TreeGrafter"/>
</dbReference>
<dbReference type="Gene3D" id="3.40.50.620">
    <property type="entry name" value="HUPs"/>
    <property type="match status" value="1"/>
</dbReference>
<evidence type="ECO:0008006" key="12">
    <source>
        <dbReference type="Google" id="ProtNLM"/>
    </source>
</evidence>
<dbReference type="Pfam" id="PF19269">
    <property type="entry name" value="Anticodon_2"/>
    <property type="match status" value="1"/>
</dbReference>
<evidence type="ECO:0000256" key="2">
    <source>
        <dbReference type="ARBA" id="ARBA00022598"/>
    </source>
</evidence>
<feature type="domain" description="Aminoacyl-tRNA synthetase class I anticodon-binding" evidence="9">
    <location>
        <begin position="397"/>
        <end position="551"/>
    </location>
</feature>
<dbReference type="InterPro" id="IPR008925">
    <property type="entry name" value="aa_tRNA-synth_I_cd-bd_sf"/>
</dbReference>
<evidence type="ECO:0000256" key="7">
    <source>
        <dbReference type="RuleBase" id="RU363037"/>
    </source>
</evidence>
<keyword evidence="6 7" id="KW-0030">Aminoacyl-tRNA synthetase</keyword>
<dbReference type="SUPFAM" id="SSF52374">
    <property type="entry name" value="Nucleotidylyl transferase"/>
    <property type="match status" value="1"/>
</dbReference>
<accession>A0A8J8NT87</accession>